<dbReference type="Proteomes" id="UP000238348">
    <property type="component" value="Chromosome"/>
</dbReference>
<accession>A0A2L0EUL1</accession>
<reference evidence="2 3" key="1">
    <citation type="submission" date="2015-09" db="EMBL/GenBank/DDBJ databases">
        <title>Sorangium comparison.</title>
        <authorList>
            <person name="Zaburannyi N."/>
            <person name="Bunk B."/>
            <person name="Overmann J."/>
            <person name="Mueller R."/>
        </authorList>
    </citation>
    <scope>NUCLEOTIDE SEQUENCE [LARGE SCALE GENOMIC DNA]</scope>
    <source>
        <strain evidence="2 3">So ce26</strain>
    </source>
</reference>
<gene>
    <name evidence="2" type="ORF">SOCE26_044210</name>
</gene>
<dbReference type="Gene3D" id="3.40.50.1820">
    <property type="entry name" value="alpha/beta hydrolase"/>
    <property type="match status" value="1"/>
</dbReference>
<dbReference type="Pfam" id="PF00561">
    <property type="entry name" value="Abhydrolase_1"/>
    <property type="match status" value="1"/>
</dbReference>
<dbReference type="PRINTS" id="PR00111">
    <property type="entry name" value="ABHYDROLASE"/>
</dbReference>
<evidence type="ECO:0000313" key="3">
    <source>
        <dbReference type="Proteomes" id="UP000238348"/>
    </source>
</evidence>
<feature type="domain" description="AB hydrolase-1" evidence="1">
    <location>
        <begin position="46"/>
        <end position="282"/>
    </location>
</feature>
<dbReference type="InterPro" id="IPR000073">
    <property type="entry name" value="AB_hydrolase_1"/>
</dbReference>
<evidence type="ECO:0000313" key="2">
    <source>
        <dbReference type="EMBL" id="AUX42981.1"/>
    </source>
</evidence>
<evidence type="ECO:0000259" key="1">
    <source>
        <dbReference type="Pfam" id="PF00561"/>
    </source>
</evidence>
<dbReference type="SUPFAM" id="SSF53474">
    <property type="entry name" value="alpha/beta-Hydrolases"/>
    <property type="match status" value="1"/>
</dbReference>
<name>A0A2L0EUL1_SORCE</name>
<protein>
    <recommendedName>
        <fullName evidence="1">AB hydrolase-1 domain-containing protein</fullName>
    </recommendedName>
</protein>
<dbReference type="EMBL" id="CP012673">
    <property type="protein sequence ID" value="AUX42981.1"/>
    <property type="molecule type" value="Genomic_DNA"/>
</dbReference>
<sequence length="297" mass="32204">MAKALASEGRGAASPAASRPVERVIRDVTARGVRMRVLVAGAGNGPALLLVHSFLASHLEFDDVIDALAQHFHVIAPDLPGFGESEKPSPARYTYGIETFAEAVADLIAAFGVGRAHLVGHAMGAAVAITLASEHPELVQRLVLEDALCYPFPMSFKMKLPLLPVVGGIVFKQLHGRGTFRSYFRDDVFRADAAVPLSRVDRHYDLFNAPSARESAHAVLRAVLDARPVVARLSRITAPTLVVWGRDDRIFPAASAQRLAREISGARLEIMDAGHSPHEERPEEFVALVTQFLEGKR</sequence>
<proteinExistence type="predicted"/>
<dbReference type="AlphaFoldDB" id="A0A2L0EUL1"/>
<dbReference type="InterPro" id="IPR029058">
    <property type="entry name" value="AB_hydrolase_fold"/>
</dbReference>
<organism evidence="2 3">
    <name type="scientific">Sorangium cellulosum</name>
    <name type="common">Polyangium cellulosum</name>
    <dbReference type="NCBI Taxonomy" id="56"/>
    <lineage>
        <taxon>Bacteria</taxon>
        <taxon>Pseudomonadati</taxon>
        <taxon>Myxococcota</taxon>
        <taxon>Polyangia</taxon>
        <taxon>Polyangiales</taxon>
        <taxon>Polyangiaceae</taxon>
        <taxon>Sorangium</taxon>
    </lineage>
</organism>
<dbReference type="PANTHER" id="PTHR46438">
    <property type="entry name" value="ALPHA/BETA-HYDROLASES SUPERFAMILY PROTEIN"/>
    <property type="match status" value="1"/>
</dbReference>
<dbReference type="RefSeq" id="WP_234023883.1">
    <property type="nucleotide sequence ID" value="NZ_CP012673.1"/>
</dbReference>